<dbReference type="Proteomes" id="UP000714275">
    <property type="component" value="Unassembled WGS sequence"/>
</dbReference>
<sequence length="271" mass="30740">MYFELKHKEIGRPWECAKEIREMQKSRGGQYNLAYGTSSVQLHLQTRECPDVRRTPISPPFPPAAERRAWPGGGPTRLVRGVRHTGLKLSEDAVSMNTRKGARILLAPLHDKTYARVHDGARKAWIATSLHFVIWGSSRKVTRAIVNTALEVAGAATRMWGPIFIDNFPRQSDDFKIDCRDYRKQLFGDVLQQIRKEVVMAKTPKIRNEPTLGGQLRHNTTKLHFPHIASAKAPSYDIYFVLLGSTHERNENSCRPLHPVVTDCSQQLPLT</sequence>
<comment type="caution">
    <text evidence="2">The sequence shown here is derived from an EMBL/GenBank/DDBJ whole genome shotgun (WGS) entry which is preliminary data.</text>
</comment>
<feature type="region of interest" description="Disordered" evidence="1">
    <location>
        <begin position="52"/>
        <end position="75"/>
    </location>
</feature>
<name>A0A9P7A3W0_9AGAM</name>
<dbReference type="EMBL" id="JABBWD010000006">
    <property type="protein sequence ID" value="KAG1781250.1"/>
    <property type="molecule type" value="Genomic_DNA"/>
</dbReference>
<evidence type="ECO:0000256" key="1">
    <source>
        <dbReference type="SAM" id="MobiDB-lite"/>
    </source>
</evidence>
<accession>A0A9P7A3W0</accession>
<evidence type="ECO:0000313" key="2">
    <source>
        <dbReference type="EMBL" id="KAG1781250.1"/>
    </source>
</evidence>
<organism evidence="2 3">
    <name type="scientific">Suillus placidus</name>
    <dbReference type="NCBI Taxonomy" id="48579"/>
    <lineage>
        <taxon>Eukaryota</taxon>
        <taxon>Fungi</taxon>
        <taxon>Dikarya</taxon>
        <taxon>Basidiomycota</taxon>
        <taxon>Agaricomycotina</taxon>
        <taxon>Agaricomycetes</taxon>
        <taxon>Agaricomycetidae</taxon>
        <taxon>Boletales</taxon>
        <taxon>Suillineae</taxon>
        <taxon>Suillaceae</taxon>
        <taxon>Suillus</taxon>
    </lineage>
</organism>
<reference evidence="2" key="1">
    <citation type="journal article" date="2020" name="New Phytol.">
        <title>Comparative genomics reveals dynamic genome evolution in host specialist ectomycorrhizal fungi.</title>
        <authorList>
            <person name="Lofgren L.A."/>
            <person name="Nguyen N.H."/>
            <person name="Vilgalys R."/>
            <person name="Ruytinx J."/>
            <person name="Liao H.L."/>
            <person name="Branco S."/>
            <person name="Kuo A."/>
            <person name="LaButti K."/>
            <person name="Lipzen A."/>
            <person name="Andreopoulos W."/>
            <person name="Pangilinan J."/>
            <person name="Riley R."/>
            <person name="Hundley H."/>
            <person name="Na H."/>
            <person name="Barry K."/>
            <person name="Grigoriev I.V."/>
            <person name="Stajich J.E."/>
            <person name="Kennedy P.G."/>
        </authorList>
    </citation>
    <scope>NUCLEOTIDE SEQUENCE</scope>
    <source>
        <strain evidence="2">DOB743</strain>
    </source>
</reference>
<proteinExistence type="predicted"/>
<evidence type="ECO:0000313" key="3">
    <source>
        <dbReference type="Proteomes" id="UP000714275"/>
    </source>
</evidence>
<dbReference type="AlphaFoldDB" id="A0A9P7A3W0"/>
<gene>
    <name evidence="2" type="ORF">EV702DRAFT_1042377</name>
</gene>
<keyword evidence="3" id="KW-1185">Reference proteome</keyword>
<protein>
    <submittedName>
        <fullName evidence="2">Uncharacterized protein</fullName>
    </submittedName>
</protein>